<gene>
    <name evidence="2" type="ORF">FQP90_21400</name>
</gene>
<evidence type="ECO:0000256" key="1">
    <source>
        <dbReference type="SAM" id="SignalP"/>
    </source>
</evidence>
<protein>
    <submittedName>
        <fullName evidence="2">Uncharacterized protein</fullName>
    </submittedName>
</protein>
<proteinExistence type="predicted"/>
<feature type="signal peptide" evidence="1">
    <location>
        <begin position="1"/>
        <end position="28"/>
    </location>
</feature>
<keyword evidence="1" id="KW-0732">Signal</keyword>
<organism evidence="2 3">
    <name type="scientific">Paenarthrobacter nitroguajacolicus</name>
    <name type="common">Arthrobacter nitroguajacolicus</name>
    <dbReference type="NCBI Taxonomy" id="211146"/>
    <lineage>
        <taxon>Bacteria</taxon>
        <taxon>Bacillati</taxon>
        <taxon>Actinomycetota</taxon>
        <taxon>Actinomycetes</taxon>
        <taxon>Micrococcales</taxon>
        <taxon>Micrococcaceae</taxon>
        <taxon>Paenarthrobacter</taxon>
    </lineage>
</organism>
<dbReference type="EMBL" id="VNFK01000025">
    <property type="protein sequence ID" value="TVU58352.1"/>
    <property type="molecule type" value="Genomic_DNA"/>
</dbReference>
<evidence type="ECO:0000313" key="3">
    <source>
        <dbReference type="Proteomes" id="UP000316500"/>
    </source>
</evidence>
<reference evidence="2 3" key="1">
    <citation type="submission" date="2019-07" db="EMBL/GenBank/DDBJ databases">
        <title>Diversity of Bacteria from Kongsfjorden, Arctic.</title>
        <authorList>
            <person name="Yu Y."/>
        </authorList>
    </citation>
    <scope>NUCLEOTIDE SEQUENCE [LARGE SCALE GENOMIC DNA]</scope>
    <source>
        <strain evidence="2 3">SM1928</strain>
    </source>
</reference>
<dbReference type="OrthoDB" id="5110393at2"/>
<comment type="caution">
    <text evidence="2">The sequence shown here is derived from an EMBL/GenBank/DDBJ whole genome shotgun (WGS) entry which is preliminary data.</text>
</comment>
<dbReference type="RefSeq" id="WP_144653086.1">
    <property type="nucleotide sequence ID" value="NZ_VNFK01000025.1"/>
</dbReference>
<dbReference type="AlphaFoldDB" id="A0A558GN97"/>
<name>A0A558GN97_PAENT</name>
<feature type="chain" id="PRO_5038553945" evidence="1">
    <location>
        <begin position="29"/>
        <end position="246"/>
    </location>
</feature>
<dbReference type="Proteomes" id="UP000316500">
    <property type="component" value="Unassembled WGS sequence"/>
</dbReference>
<sequence>MRKKMKLASKILTATLGCTLALSTLAMAAPSHAAAPTVGEQKSAKLSDTNVQEIKDLLSRFQVPAGQQKELIKKVRHGTPWDVYDSNKVPVAVEHDQVIGDMNYTIKRYADGSVAAQGVERPVTVDPSAPNPMSIFNCSVTTGSGYAAYRNCQVDGVWGTVLLGAYGMDFTIINGALDTISDRGAGFQKCIFPTGCSTPTRVFYQAQEGPGAAHSRWQSDVTHGFTTWNVWVQLNVANNTYWQTNS</sequence>
<accession>A0A558GN97</accession>
<evidence type="ECO:0000313" key="2">
    <source>
        <dbReference type="EMBL" id="TVU58352.1"/>
    </source>
</evidence>